<evidence type="ECO:0000256" key="1">
    <source>
        <dbReference type="ARBA" id="ARBA00004123"/>
    </source>
</evidence>
<proteinExistence type="inferred from homology"/>
<dbReference type="PANTHER" id="PTHR11246:SF3">
    <property type="entry name" value="CROOKED NECK-LIKE PROTEIN 1"/>
    <property type="match status" value="1"/>
</dbReference>
<feature type="domain" description="Pre-mRNA-splicing factor Syf1-like N-terminal HAT-repeats" evidence="9">
    <location>
        <begin position="50"/>
        <end position="198"/>
    </location>
</feature>
<keyword evidence="4" id="KW-0747">Spliceosome</keyword>
<dbReference type="GO" id="GO:0000245">
    <property type="term" value="P:spliceosomal complex assembly"/>
    <property type="evidence" value="ECO:0007669"/>
    <property type="project" value="TreeGrafter"/>
</dbReference>
<evidence type="ECO:0000313" key="10">
    <source>
        <dbReference type="EMBL" id="CAA7020620.1"/>
    </source>
</evidence>
<evidence type="ECO:0000256" key="2">
    <source>
        <dbReference type="ARBA" id="ARBA00008644"/>
    </source>
</evidence>
<feature type="region of interest" description="Disordered" evidence="8">
    <location>
        <begin position="1"/>
        <end position="34"/>
    </location>
</feature>
<dbReference type="OrthoDB" id="541719at2759"/>
<dbReference type="InterPro" id="IPR055433">
    <property type="entry name" value="HAT_Syf1-like_N"/>
</dbReference>
<dbReference type="Gene3D" id="1.25.40.10">
    <property type="entry name" value="Tetratricopeptide repeat domain"/>
    <property type="match status" value="1"/>
</dbReference>
<evidence type="ECO:0000259" key="9">
    <source>
        <dbReference type="Pfam" id="PF23233"/>
    </source>
</evidence>
<evidence type="ECO:0000256" key="6">
    <source>
        <dbReference type="ARBA" id="ARBA00023187"/>
    </source>
</evidence>
<dbReference type="AlphaFoldDB" id="A0A6D2HWQ7"/>
<evidence type="ECO:0000256" key="7">
    <source>
        <dbReference type="ARBA" id="ARBA00023242"/>
    </source>
</evidence>
<dbReference type="InterPro" id="IPR045075">
    <property type="entry name" value="Syf1-like"/>
</dbReference>
<evidence type="ECO:0000256" key="3">
    <source>
        <dbReference type="ARBA" id="ARBA00022664"/>
    </source>
</evidence>
<evidence type="ECO:0000313" key="11">
    <source>
        <dbReference type="EMBL" id="CAA7043858.1"/>
    </source>
</evidence>
<dbReference type="Pfam" id="PF23233">
    <property type="entry name" value="HAT_Syf1_CNRKL1_N"/>
    <property type="match status" value="1"/>
</dbReference>
<dbReference type="GO" id="GO:0071011">
    <property type="term" value="C:precatalytic spliceosome"/>
    <property type="evidence" value="ECO:0007669"/>
    <property type="project" value="TreeGrafter"/>
</dbReference>
<comment type="similarity">
    <text evidence="2">Belongs to the crooked-neck family.</text>
</comment>
<gene>
    <name evidence="11" type="ORF">MERR_LOCUS31093</name>
    <name evidence="10" type="ORF">MERR_LOCUS7855</name>
</gene>
<keyword evidence="3" id="KW-0507">mRNA processing</keyword>
<keyword evidence="5" id="KW-0677">Repeat</keyword>
<dbReference type="SMART" id="SM00386">
    <property type="entry name" value="HAT"/>
    <property type="match status" value="6"/>
</dbReference>
<protein>
    <recommendedName>
        <fullName evidence="9">Pre-mRNA-splicing factor Syf1-like N-terminal HAT-repeats domain-containing protein</fullName>
    </recommendedName>
</protein>
<dbReference type="EMBL" id="CACVBM020001286">
    <property type="protein sequence ID" value="CAA7043858.1"/>
    <property type="molecule type" value="Genomic_DNA"/>
</dbReference>
<reference evidence="10 12" key="1">
    <citation type="submission" date="2020-01" db="EMBL/GenBank/DDBJ databases">
        <authorList>
            <person name="Mishra B."/>
        </authorList>
    </citation>
    <scope>NUCLEOTIDE SEQUENCE [LARGE SCALE GENOMIC DNA]</scope>
</reference>
<dbReference type="Proteomes" id="UP000467841">
    <property type="component" value="Unassembled WGS sequence"/>
</dbReference>
<organism evidence="10 12">
    <name type="scientific">Microthlaspi erraticum</name>
    <dbReference type="NCBI Taxonomy" id="1685480"/>
    <lineage>
        <taxon>Eukaryota</taxon>
        <taxon>Viridiplantae</taxon>
        <taxon>Streptophyta</taxon>
        <taxon>Embryophyta</taxon>
        <taxon>Tracheophyta</taxon>
        <taxon>Spermatophyta</taxon>
        <taxon>Magnoliopsida</taxon>
        <taxon>eudicotyledons</taxon>
        <taxon>Gunneridae</taxon>
        <taxon>Pentapetalae</taxon>
        <taxon>rosids</taxon>
        <taxon>malvids</taxon>
        <taxon>Brassicales</taxon>
        <taxon>Brassicaceae</taxon>
        <taxon>Coluteocarpeae</taxon>
        <taxon>Microthlaspi</taxon>
    </lineage>
</organism>
<feature type="compositionally biased region" description="Basic and acidic residues" evidence="8">
    <location>
        <begin position="21"/>
        <end position="32"/>
    </location>
</feature>
<dbReference type="EMBL" id="CACVBM020000555">
    <property type="protein sequence ID" value="CAA7020620.1"/>
    <property type="molecule type" value="Genomic_DNA"/>
</dbReference>
<dbReference type="GO" id="GO:0071007">
    <property type="term" value="C:U2-type catalytic step 2 spliceosome"/>
    <property type="evidence" value="ECO:0007669"/>
    <property type="project" value="TreeGrafter"/>
</dbReference>
<keyword evidence="6" id="KW-0508">mRNA splicing</keyword>
<dbReference type="GO" id="GO:0071014">
    <property type="term" value="C:post-mRNA release spliceosomal complex"/>
    <property type="evidence" value="ECO:0007669"/>
    <property type="project" value="TreeGrafter"/>
</dbReference>
<keyword evidence="12" id="KW-1185">Reference proteome</keyword>
<evidence type="ECO:0000313" key="12">
    <source>
        <dbReference type="Proteomes" id="UP000467841"/>
    </source>
</evidence>
<accession>A0A6D2HWQ7</accession>
<evidence type="ECO:0000256" key="8">
    <source>
        <dbReference type="SAM" id="MobiDB-lite"/>
    </source>
</evidence>
<dbReference type="SUPFAM" id="SSF48452">
    <property type="entry name" value="TPR-like"/>
    <property type="match status" value="1"/>
</dbReference>
<comment type="subcellular location">
    <subcellularLocation>
        <location evidence="1">Nucleus</location>
    </subcellularLocation>
</comment>
<dbReference type="InterPro" id="IPR011990">
    <property type="entry name" value="TPR-like_helical_dom_sf"/>
</dbReference>
<dbReference type="PANTHER" id="PTHR11246">
    <property type="entry name" value="PRE-MRNA SPLICING FACTOR"/>
    <property type="match status" value="1"/>
</dbReference>
<keyword evidence="7" id="KW-0539">Nucleus</keyword>
<evidence type="ECO:0000256" key="5">
    <source>
        <dbReference type="ARBA" id="ARBA00022737"/>
    </source>
</evidence>
<dbReference type="InterPro" id="IPR003107">
    <property type="entry name" value="HAT"/>
</dbReference>
<name>A0A6D2HWQ7_9BRAS</name>
<dbReference type="GO" id="GO:0000974">
    <property type="term" value="C:Prp19 complex"/>
    <property type="evidence" value="ECO:0007669"/>
    <property type="project" value="TreeGrafter"/>
</dbReference>
<evidence type="ECO:0000256" key="4">
    <source>
        <dbReference type="ARBA" id="ARBA00022728"/>
    </source>
</evidence>
<sequence length="274" mass="32050">MDAGRDWKKKNGAAGAAFEQSLREARERREAEMEPETAELAAYRLARRREFEERARRRPFSIRGWLEYARWEESQNDYDRARNVWARAFEVSMSMMDHTVWIEYAEFEMKNISVDSGRLAWLQAVSCVPDVDELWHKSIEMEEKLGNIAGARKVLDRWINRLPRAGEQAWLSYIEFELRYNEIERARSMYNAFVFHHPKASAFIRYACFEMKCGEVERARNVYQRATEKLALVANSALASEAAKEDAALLSLAFAEFEHRATCIHDFANLQVCE</sequence>